<feature type="domain" description="TLC" evidence="13">
    <location>
        <begin position="122"/>
        <end position="333"/>
    </location>
</feature>
<dbReference type="GO" id="GO:0045048">
    <property type="term" value="P:protein insertion into ER membrane"/>
    <property type="evidence" value="ECO:0007669"/>
    <property type="project" value="TreeGrafter"/>
</dbReference>
<dbReference type="PROSITE" id="PS50922">
    <property type="entry name" value="TLC"/>
    <property type="match status" value="1"/>
</dbReference>
<evidence type="ECO:0000256" key="11">
    <source>
        <dbReference type="SAM" id="MobiDB-lite"/>
    </source>
</evidence>
<accession>A0A6F9DWG7</accession>
<evidence type="ECO:0000256" key="8">
    <source>
        <dbReference type="ARBA" id="ARBA00023136"/>
    </source>
</evidence>
<dbReference type="GO" id="GO:0006616">
    <property type="term" value="P:SRP-dependent cotranslational protein targeting to membrane, translocation"/>
    <property type="evidence" value="ECO:0007669"/>
    <property type="project" value="InterPro"/>
</dbReference>
<evidence type="ECO:0000256" key="10">
    <source>
        <dbReference type="PROSITE-ProRule" id="PRU00205"/>
    </source>
</evidence>
<keyword evidence="6 12" id="KW-1133">Transmembrane helix</keyword>
<keyword evidence="5 9" id="KW-0653">Protein transport</keyword>
<dbReference type="PIRSF" id="PIRSF005449">
    <property type="entry name" value="Translocation_assoc_membrane"/>
    <property type="match status" value="1"/>
</dbReference>
<evidence type="ECO:0000256" key="1">
    <source>
        <dbReference type="ARBA" id="ARBA00004141"/>
    </source>
</evidence>
<protein>
    <recommendedName>
        <fullName evidence="9">Translocating chain-associated membrane protein</fullName>
    </recommendedName>
</protein>
<dbReference type="InterPro" id="IPR006634">
    <property type="entry name" value="TLC-dom"/>
</dbReference>
<dbReference type="Pfam" id="PF03798">
    <property type="entry name" value="TRAM_LAG1_CLN8"/>
    <property type="match status" value="1"/>
</dbReference>
<keyword evidence="8 10" id="KW-0472">Membrane</keyword>
<name>A0A6F9DWG7_9ASCI</name>
<evidence type="ECO:0000259" key="13">
    <source>
        <dbReference type="PROSITE" id="PS50922"/>
    </source>
</evidence>
<comment type="similarity">
    <text evidence="2 9">Belongs to the TRAM family.</text>
</comment>
<sequence length="378" mass="43354">MGMPRKKQKHPPVMSHEFVIQNHADILACVAIVIVLGLISEATSKLSKPFIFLQYGVTDETEEEPENPDAPVPFPKEFGRGILDIFAVFFQALMIAVVHAVIQEYGVDKVSKKLHLSKTKNSKFSESCQLLVWCVGSAGWGIHLLLQNKFISNIALLWEDYPHSVMSWENKLFMLIQMAYWFHMYPELYFQKARKEDIPARIQYYTLHLIFITGAYILNFWRIAIVIATLHYIAEGVFHGCRIAYFAEKNEVSSVGFSVWRILFPVARTFILALSFLMFWFGLGRAENQGIDFATGNFNSFFIRMICLSAICLLQAWLMWPFIQLQIRRSKEEKLVKKKTAALAMVKPKSTKKNQKKSEVDNDVGNGVTTRSGKVKKH</sequence>
<feature type="transmembrane region" description="Helical" evidence="12">
    <location>
        <begin position="259"/>
        <end position="281"/>
    </location>
</feature>
<evidence type="ECO:0000256" key="5">
    <source>
        <dbReference type="ARBA" id="ARBA00022927"/>
    </source>
</evidence>
<evidence type="ECO:0000256" key="3">
    <source>
        <dbReference type="ARBA" id="ARBA00022448"/>
    </source>
</evidence>
<dbReference type="PANTHER" id="PTHR12371:SF11">
    <property type="entry name" value="TRANSLOCATING CHAIN-ASSOCIATED MEMBRANE PROTEIN"/>
    <property type="match status" value="1"/>
</dbReference>
<dbReference type="SMART" id="SM00724">
    <property type="entry name" value="TLC"/>
    <property type="match status" value="1"/>
</dbReference>
<feature type="transmembrane region" description="Helical" evidence="12">
    <location>
        <begin position="301"/>
        <end position="323"/>
    </location>
</feature>
<evidence type="ECO:0000256" key="2">
    <source>
        <dbReference type="ARBA" id="ARBA00005999"/>
    </source>
</evidence>
<evidence type="ECO:0000313" key="14">
    <source>
        <dbReference type="EMBL" id="CAB3267215.1"/>
    </source>
</evidence>
<feature type="transmembrane region" description="Helical" evidence="12">
    <location>
        <begin position="20"/>
        <end position="39"/>
    </location>
</feature>
<dbReference type="AlphaFoldDB" id="A0A6F9DWG7"/>
<evidence type="ECO:0000256" key="12">
    <source>
        <dbReference type="SAM" id="Phobius"/>
    </source>
</evidence>
<evidence type="ECO:0000256" key="9">
    <source>
        <dbReference type="PIRNR" id="PIRNR005449"/>
    </source>
</evidence>
<dbReference type="InterPro" id="IPR016447">
    <property type="entry name" value="Translocation_assoc_membrane"/>
</dbReference>
<organism evidence="14">
    <name type="scientific">Phallusia mammillata</name>
    <dbReference type="NCBI Taxonomy" id="59560"/>
    <lineage>
        <taxon>Eukaryota</taxon>
        <taxon>Metazoa</taxon>
        <taxon>Chordata</taxon>
        <taxon>Tunicata</taxon>
        <taxon>Ascidiacea</taxon>
        <taxon>Phlebobranchia</taxon>
        <taxon>Ascidiidae</taxon>
        <taxon>Phallusia</taxon>
    </lineage>
</organism>
<evidence type="ECO:0000256" key="4">
    <source>
        <dbReference type="ARBA" id="ARBA00022692"/>
    </source>
</evidence>
<dbReference type="GO" id="GO:0005789">
    <property type="term" value="C:endoplasmic reticulum membrane"/>
    <property type="evidence" value="ECO:0007669"/>
    <property type="project" value="TreeGrafter"/>
</dbReference>
<dbReference type="EMBL" id="LR791353">
    <property type="protein sequence ID" value="CAB3267215.1"/>
    <property type="molecule type" value="mRNA"/>
</dbReference>
<evidence type="ECO:0000256" key="7">
    <source>
        <dbReference type="ARBA" id="ARBA00023010"/>
    </source>
</evidence>
<feature type="transmembrane region" description="Helical" evidence="12">
    <location>
        <begin position="85"/>
        <end position="107"/>
    </location>
</feature>
<proteinExistence type="evidence at transcript level"/>
<dbReference type="PANTHER" id="PTHR12371">
    <property type="entry name" value="TRANSLOCATION ASSOCIATED MEMBRANE PROTEIN"/>
    <property type="match status" value="1"/>
</dbReference>
<keyword evidence="3 9" id="KW-0813">Transport</keyword>
<reference evidence="14" key="1">
    <citation type="submission" date="2020-04" db="EMBL/GenBank/DDBJ databases">
        <authorList>
            <person name="Neveu A P."/>
        </authorList>
    </citation>
    <scope>NUCLEOTIDE SEQUENCE</scope>
    <source>
        <tissue evidence="14">Whole embryo</tissue>
    </source>
</reference>
<evidence type="ECO:0000256" key="6">
    <source>
        <dbReference type="ARBA" id="ARBA00022989"/>
    </source>
</evidence>
<feature type="region of interest" description="Disordered" evidence="11">
    <location>
        <begin position="346"/>
        <end position="378"/>
    </location>
</feature>
<feature type="transmembrane region" description="Helical" evidence="12">
    <location>
        <begin position="202"/>
        <end position="218"/>
    </location>
</feature>
<keyword evidence="4 10" id="KW-0812">Transmembrane</keyword>
<comment type="subcellular location">
    <subcellularLocation>
        <location evidence="1">Membrane</location>
        <topology evidence="1">Multi-pass membrane protein</topology>
    </subcellularLocation>
</comment>
<keyword evidence="7 9" id="KW-0811">Translocation</keyword>
<gene>
    <name evidence="14" type="primary">Tram1</name>
</gene>